<sequence>MAEEHTVMLHGMWASPFVKGVELALKIKVITIESVEEDLQNKTPELLSFNPIYKNVSVLIHSGKPICESLVILENIN</sequence>
<dbReference type="Gramene" id="KGN63997">
    <property type="protein sequence ID" value="KGN63997"/>
    <property type="gene ID" value="Csa_1G033170"/>
</dbReference>
<dbReference type="PROSITE" id="PS50404">
    <property type="entry name" value="GST_NTER"/>
    <property type="match status" value="1"/>
</dbReference>
<gene>
    <name evidence="2" type="ORF">Csa_1G033170</name>
</gene>
<dbReference type="PANTHER" id="PTHR44548:SF1">
    <property type="entry name" value="GST N-TERMINAL DOMAIN-CONTAINING PROTEIN"/>
    <property type="match status" value="1"/>
</dbReference>
<accession>A0A0A0LTD4</accession>
<proteinExistence type="predicted"/>
<dbReference type="STRING" id="3659.A0A0A0LTD4"/>
<reference evidence="2 3" key="4">
    <citation type="journal article" date="2011" name="BMC Genomics">
        <title>RNA-Seq improves annotation of protein-coding genes in the cucumber genome.</title>
        <authorList>
            <person name="Li Z."/>
            <person name="Zhang Z."/>
            <person name="Yan P."/>
            <person name="Huang S."/>
            <person name="Fei Z."/>
            <person name="Lin K."/>
        </authorList>
    </citation>
    <scope>NUCLEOTIDE SEQUENCE [LARGE SCALE GENOMIC DNA]</scope>
    <source>
        <strain evidence="3">cv. 9930</strain>
    </source>
</reference>
<reference evidence="2 3" key="2">
    <citation type="journal article" date="2009" name="PLoS ONE">
        <title>An integrated genetic and cytogenetic map of the cucumber genome.</title>
        <authorList>
            <person name="Ren Y."/>
            <person name="Zhang Z."/>
            <person name="Liu J."/>
            <person name="Staub J.E."/>
            <person name="Han Y."/>
            <person name="Cheng Z."/>
            <person name="Li X."/>
            <person name="Lu J."/>
            <person name="Miao H."/>
            <person name="Kang H."/>
            <person name="Xie B."/>
            <person name="Gu X."/>
            <person name="Wang X."/>
            <person name="Du Y."/>
            <person name="Jin W."/>
            <person name="Huang S."/>
        </authorList>
    </citation>
    <scope>NUCLEOTIDE SEQUENCE [LARGE SCALE GENOMIC DNA]</scope>
    <source>
        <strain evidence="3">cv. 9930</strain>
    </source>
</reference>
<name>A0A0A0LTD4_CUCSA</name>
<dbReference type="Gene3D" id="3.40.30.10">
    <property type="entry name" value="Glutaredoxin"/>
    <property type="match status" value="1"/>
</dbReference>
<reference evidence="2 3" key="1">
    <citation type="journal article" date="2009" name="Nat. Genet.">
        <title>The genome of the cucumber, Cucumis sativus L.</title>
        <authorList>
            <person name="Huang S."/>
            <person name="Li R."/>
            <person name="Zhang Z."/>
            <person name="Li L."/>
            <person name="Gu X."/>
            <person name="Fan W."/>
            <person name="Lucas W.J."/>
            <person name="Wang X."/>
            <person name="Xie B."/>
            <person name="Ni P."/>
            <person name="Ren Y."/>
            <person name="Zhu H."/>
            <person name="Li J."/>
            <person name="Lin K."/>
            <person name="Jin W."/>
            <person name="Fei Z."/>
            <person name="Li G."/>
            <person name="Staub J."/>
            <person name="Kilian A."/>
            <person name="van der Vossen E.A."/>
            <person name="Wu Y."/>
            <person name="Guo J."/>
            <person name="He J."/>
            <person name="Jia Z."/>
            <person name="Ren Y."/>
            <person name="Tian G."/>
            <person name="Lu Y."/>
            <person name="Ruan J."/>
            <person name="Qian W."/>
            <person name="Wang M."/>
            <person name="Huang Q."/>
            <person name="Li B."/>
            <person name="Xuan Z."/>
            <person name="Cao J."/>
            <person name="Asan"/>
            <person name="Wu Z."/>
            <person name="Zhang J."/>
            <person name="Cai Q."/>
            <person name="Bai Y."/>
            <person name="Zhao B."/>
            <person name="Han Y."/>
            <person name="Li Y."/>
            <person name="Li X."/>
            <person name="Wang S."/>
            <person name="Shi Q."/>
            <person name="Liu S."/>
            <person name="Cho W.K."/>
            <person name="Kim J.Y."/>
            <person name="Xu Y."/>
            <person name="Heller-Uszynska K."/>
            <person name="Miao H."/>
            <person name="Cheng Z."/>
            <person name="Zhang S."/>
            <person name="Wu J."/>
            <person name="Yang Y."/>
            <person name="Kang H."/>
            <person name="Li M."/>
            <person name="Liang H."/>
            <person name="Ren X."/>
            <person name="Shi Z."/>
            <person name="Wen M."/>
            <person name="Jian M."/>
            <person name="Yang H."/>
            <person name="Zhang G."/>
            <person name="Yang Z."/>
            <person name="Chen R."/>
            <person name="Liu S."/>
            <person name="Li J."/>
            <person name="Ma L."/>
            <person name="Liu H."/>
            <person name="Zhou Y."/>
            <person name="Zhao J."/>
            <person name="Fang X."/>
            <person name="Li G."/>
            <person name="Fang L."/>
            <person name="Li Y."/>
            <person name="Liu D."/>
            <person name="Zheng H."/>
            <person name="Zhang Y."/>
            <person name="Qin N."/>
            <person name="Li Z."/>
            <person name="Yang G."/>
            <person name="Yang S."/>
            <person name="Bolund L."/>
            <person name="Kristiansen K."/>
            <person name="Zheng H."/>
            <person name="Li S."/>
            <person name="Zhang X."/>
            <person name="Yang H."/>
            <person name="Wang J."/>
            <person name="Sun R."/>
            <person name="Zhang B."/>
            <person name="Jiang S."/>
            <person name="Wang J."/>
            <person name="Du Y."/>
            <person name="Li S."/>
        </authorList>
    </citation>
    <scope>NUCLEOTIDE SEQUENCE [LARGE SCALE GENOMIC DNA]</scope>
    <source>
        <strain evidence="3">cv. 9930</strain>
    </source>
</reference>
<feature type="domain" description="GST N-terminal" evidence="1">
    <location>
        <begin position="5"/>
        <end position="77"/>
    </location>
</feature>
<dbReference type="OMA" id="IEYECIE"/>
<protein>
    <recommendedName>
        <fullName evidence="1">GST N-terminal domain-containing protein</fullName>
    </recommendedName>
</protein>
<dbReference type="AlphaFoldDB" id="A0A0A0LTD4"/>
<organism evidence="2 3">
    <name type="scientific">Cucumis sativus</name>
    <name type="common">Cucumber</name>
    <dbReference type="NCBI Taxonomy" id="3659"/>
    <lineage>
        <taxon>Eukaryota</taxon>
        <taxon>Viridiplantae</taxon>
        <taxon>Streptophyta</taxon>
        <taxon>Embryophyta</taxon>
        <taxon>Tracheophyta</taxon>
        <taxon>Spermatophyta</taxon>
        <taxon>Magnoliopsida</taxon>
        <taxon>eudicotyledons</taxon>
        <taxon>Gunneridae</taxon>
        <taxon>Pentapetalae</taxon>
        <taxon>rosids</taxon>
        <taxon>fabids</taxon>
        <taxon>Cucurbitales</taxon>
        <taxon>Cucurbitaceae</taxon>
        <taxon>Benincaseae</taxon>
        <taxon>Cucumis</taxon>
    </lineage>
</organism>
<dbReference type="Proteomes" id="UP000029981">
    <property type="component" value="Chromosome 1"/>
</dbReference>
<evidence type="ECO:0000259" key="1">
    <source>
        <dbReference type="PROSITE" id="PS50404"/>
    </source>
</evidence>
<dbReference type="InterPro" id="IPR036249">
    <property type="entry name" value="Thioredoxin-like_sf"/>
</dbReference>
<reference evidence="2 3" key="3">
    <citation type="journal article" date="2010" name="BMC Genomics">
        <title>Transcriptome sequencing and comparative analysis of cucumber flowers with different sex types.</title>
        <authorList>
            <person name="Guo S."/>
            <person name="Zheng Y."/>
            <person name="Joung J.G."/>
            <person name="Liu S."/>
            <person name="Zhang Z."/>
            <person name="Crasta O.R."/>
            <person name="Sobral B.W."/>
            <person name="Xu Y."/>
            <person name="Huang S."/>
            <person name="Fei Z."/>
        </authorList>
    </citation>
    <scope>NUCLEOTIDE SEQUENCE [LARGE SCALE GENOMIC DNA]</scope>
    <source>
        <strain evidence="3">cv. 9930</strain>
    </source>
</reference>
<dbReference type="InterPro" id="IPR004045">
    <property type="entry name" value="Glutathione_S-Trfase_N"/>
</dbReference>
<dbReference type="Pfam" id="PF02798">
    <property type="entry name" value="GST_N"/>
    <property type="match status" value="1"/>
</dbReference>
<dbReference type="PANTHER" id="PTHR44548">
    <property type="entry name" value="GST N-TERMINAL DOMAIN-CONTAINING PROTEIN"/>
    <property type="match status" value="1"/>
</dbReference>
<evidence type="ECO:0000313" key="2">
    <source>
        <dbReference type="EMBL" id="KGN63997.1"/>
    </source>
</evidence>
<keyword evidence="3" id="KW-1185">Reference proteome</keyword>
<evidence type="ECO:0000313" key="3">
    <source>
        <dbReference type="Proteomes" id="UP000029981"/>
    </source>
</evidence>
<dbReference type="EMBL" id="CM002922">
    <property type="protein sequence ID" value="KGN63997.1"/>
    <property type="molecule type" value="Genomic_DNA"/>
</dbReference>
<dbReference type="SUPFAM" id="SSF52833">
    <property type="entry name" value="Thioredoxin-like"/>
    <property type="match status" value="1"/>
</dbReference>